<dbReference type="Proteomes" id="UP000006671">
    <property type="component" value="Unassembled WGS sequence"/>
</dbReference>
<feature type="compositionally biased region" description="Acidic residues" evidence="2">
    <location>
        <begin position="247"/>
        <end position="257"/>
    </location>
</feature>
<name>D2V836_NAEGR</name>
<dbReference type="FunCoup" id="D2V836">
    <property type="interactions" value="345"/>
</dbReference>
<dbReference type="InterPro" id="IPR036249">
    <property type="entry name" value="Thioredoxin-like_sf"/>
</dbReference>
<keyword evidence="5" id="KW-1185">Reference proteome</keyword>
<dbReference type="AlphaFoldDB" id="D2V836"/>
<dbReference type="PANTHER" id="PTHR45809:SF3">
    <property type="entry name" value="VIRAL IAP-ASSOCIATED FACTOR HOMOLOG"/>
    <property type="match status" value="1"/>
</dbReference>
<evidence type="ECO:0000256" key="2">
    <source>
        <dbReference type="SAM" id="MobiDB-lite"/>
    </source>
</evidence>
<dbReference type="STRING" id="5762.D2V836"/>
<evidence type="ECO:0000259" key="3">
    <source>
        <dbReference type="Pfam" id="PF02114"/>
    </source>
</evidence>
<feature type="domain" description="Phosducin" evidence="3">
    <location>
        <begin position="56"/>
        <end position="206"/>
    </location>
</feature>
<accession>D2V836</accession>
<dbReference type="InParanoid" id="D2V836"/>
<dbReference type="SUPFAM" id="SSF52833">
    <property type="entry name" value="Thioredoxin-like"/>
    <property type="match status" value="1"/>
</dbReference>
<sequence length="257" mass="28974">MSKINGIETEWTVLQRQHGNLPELPEEEEVDKVAYFKSAKEEFQNQYAGATLEQINELEQDSKYNEEEDDFLQQIKARRLLELKQKQMATKFGGVQEISATEYVKEVCQTPDKTTFVVVHLYAPAIEDCKILDDRLTKLSNKFLEVKFVRIRGSAAIPNFPEKNCPTLLIYRGGNNVAQFVGLGKIGGREMTANDLEWILSTIGVVKSEMKQPPSSRVAGNSGFKFTGDFSSTVGSTSTAARRSAFDYDEDDEDDDY</sequence>
<dbReference type="Gene3D" id="3.40.30.10">
    <property type="entry name" value="Glutaredoxin"/>
    <property type="match status" value="1"/>
</dbReference>
<dbReference type="eggNOG" id="KOG3170">
    <property type="taxonomic scope" value="Eukaryota"/>
</dbReference>
<dbReference type="InterPro" id="IPR051498">
    <property type="entry name" value="Phosducin-like_chap/apop_reg"/>
</dbReference>
<dbReference type="PANTHER" id="PTHR45809">
    <property type="entry name" value="VIRAL IAP-ASSOCIATED FACTOR HOMOLOG"/>
    <property type="match status" value="1"/>
</dbReference>
<dbReference type="Pfam" id="PF02114">
    <property type="entry name" value="Phosducin"/>
    <property type="match status" value="1"/>
</dbReference>
<reference evidence="4 5" key="1">
    <citation type="journal article" date="2010" name="Cell">
        <title>The genome of Naegleria gruberi illuminates early eukaryotic versatility.</title>
        <authorList>
            <person name="Fritz-Laylin L.K."/>
            <person name="Prochnik S.E."/>
            <person name="Ginger M.L."/>
            <person name="Dacks J.B."/>
            <person name="Carpenter M.L."/>
            <person name="Field M.C."/>
            <person name="Kuo A."/>
            <person name="Paredez A."/>
            <person name="Chapman J."/>
            <person name="Pham J."/>
            <person name="Shu S."/>
            <person name="Neupane R."/>
            <person name="Cipriano M."/>
            <person name="Mancuso J."/>
            <person name="Tu H."/>
            <person name="Salamov A."/>
            <person name="Lindquist E."/>
            <person name="Shapiro H."/>
            <person name="Lucas S."/>
            <person name="Grigoriev I.V."/>
            <person name="Cande W.Z."/>
            <person name="Fulton C."/>
            <person name="Rokhsar D.S."/>
            <person name="Dawson S.C."/>
        </authorList>
    </citation>
    <scope>NUCLEOTIDE SEQUENCE [LARGE SCALE GENOMIC DNA]</scope>
    <source>
        <strain evidence="4 5">NEG-M</strain>
    </source>
</reference>
<evidence type="ECO:0000313" key="4">
    <source>
        <dbReference type="EMBL" id="EFC47110.1"/>
    </source>
</evidence>
<gene>
    <name evidence="4" type="ORF">NAEGRDRAFT_31887</name>
</gene>
<protein>
    <submittedName>
        <fullName evidence="4">Predicted protein</fullName>
    </submittedName>
</protein>
<dbReference type="RefSeq" id="XP_002679854.1">
    <property type="nucleotide sequence ID" value="XM_002679808.1"/>
</dbReference>
<comment type="similarity">
    <text evidence="1">Belongs to the phosducin family.</text>
</comment>
<dbReference type="OrthoDB" id="45518at2759"/>
<dbReference type="GO" id="GO:0006457">
    <property type="term" value="P:protein folding"/>
    <property type="evidence" value="ECO:0007669"/>
    <property type="project" value="TreeGrafter"/>
</dbReference>
<evidence type="ECO:0000256" key="1">
    <source>
        <dbReference type="ARBA" id="ARBA00009686"/>
    </source>
</evidence>
<dbReference type="InterPro" id="IPR024253">
    <property type="entry name" value="Phosducin_thioredoxin-like_dom"/>
</dbReference>
<feature type="compositionally biased region" description="Polar residues" evidence="2">
    <location>
        <begin position="230"/>
        <end position="241"/>
    </location>
</feature>
<organism evidence="5">
    <name type="scientific">Naegleria gruberi</name>
    <name type="common">Amoeba</name>
    <dbReference type="NCBI Taxonomy" id="5762"/>
    <lineage>
        <taxon>Eukaryota</taxon>
        <taxon>Discoba</taxon>
        <taxon>Heterolobosea</taxon>
        <taxon>Tetramitia</taxon>
        <taxon>Eutetramitia</taxon>
        <taxon>Vahlkampfiidae</taxon>
        <taxon>Naegleria</taxon>
    </lineage>
</organism>
<evidence type="ECO:0000313" key="5">
    <source>
        <dbReference type="Proteomes" id="UP000006671"/>
    </source>
</evidence>
<proteinExistence type="inferred from homology"/>
<dbReference type="GO" id="GO:0005737">
    <property type="term" value="C:cytoplasm"/>
    <property type="evidence" value="ECO:0007669"/>
    <property type="project" value="TreeGrafter"/>
</dbReference>
<dbReference type="VEuPathDB" id="AmoebaDB:NAEGRDRAFT_31887"/>
<dbReference type="EMBL" id="GG738856">
    <property type="protein sequence ID" value="EFC47110.1"/>
    <property type="molecule type" value="Genomic_DNA"/>
</dbReference>
<dbReference type="KEGG" id="ngr:NAEGRDRAFT_31887"/>
<feature type="region of interest" description="Disordered" evidence="2">
    <location>
        <begin position="230"/>
        <end position="257"/>
    </location>
</feature>
<dbReference type="OMA" id="FCEIRAN"/>
<dbReference type="GeneID" id="8861287"/>